<reference evidence="2" key="1">
    <citation type="journal article" date="2019" name="Int. J. Syst. Evol. Microbiol.">
        <title>The Global Catalogue of Microorganisms (GCM) 10K type strain sequencing project: providing services to taxonomists for standard genome sequencing and annotation.</title>
        <authorList>
            <consortium name="The Broad Institute Genomics Platform"/>
            <consortium name="The Broad Institute Genome Sequencing Center for Infectious Disease"/>
            <person name="Wu L."/>
            <person name="Ma J."/>
        </authorList>
    </citation>
    <scope>NUCLEOTIDE SEQUENCE [LARGE SCALE GENOMIC DNA]</scope>
    <source>
        <strain evidence="2">CGMCC 1.15353</strain>
    </source>
</reference>
<proteinExistence type="predicted"/>
<name>A0ABQ1QCB3_9BACI</name>
<protein>
    <submittedName>
        <fullName evidence="1">Uncharacterized protein</fullName>
    </submittedName>
</protein>
<evidence type="ECO:0000313" key="2">
    <source>
        <dbReference type="Proteomes" id="UP000642571"/>
    </source>
</evidence>
<keyword evidence="2" id="KW-1185">Reference proteome</keyword>
<dbReference type="Proteomes" id="UP000642571">
    <property type="component" value="Unassembled WGS sequence"/>
</dbReference>
<evidence type="ECO:0000313" key="1">
    <source>
        <dbReference type="EMBL" id="GGD21162.1"/>
    </source>
</evidence>
<gene>
    <name evidence="1" type="ORF">GCM10011389_31150</name>
</gene>
<dbReference type="EMBL" id="BMIN01000015">
    <property type="protein sequence ID" value="GGD21162.1"/>
    <property type="molecule type" value="Genomic_DNA"/>
</dbReference>
<comment type="caution">
    <text evidence="1">The sequence shown here is derived from an EMBL/GenBank/DDBJ whole genome shotgun (WGS) entry which is preliminary data.</text>
</comment>
<organism evidence="1 2">
    <name type="scientific">Pontibacillus salipaludis</name>
    <dbReference type="NCBI Taxonomy" id="1697394"/>
    <lineage>
        <taxon>Bacteria</taxon>
        <taxon>Bacillati</taxon>
        <taxon>Bacillota</taxon>
        <taxon>Bacilli</taxon>
        <taxon>Bacillales</taxon>
        <taxon>Bacillaceae</taxon>
        <taxon>Pontibacillus</taxon>
    </lineage>
</organism>
<accession>A0ABQ1QCB3</accession>
<sequence length="51" mass="6099">MWFFCMRASSGKRGAVTNEGIEVTKERLKFLKSQWIYQTGERSYERVRSSY</sequence>